<dbReference type="AlphaFoldDB" id="A0A7R9K6J1"/>
<name>A0A7R9K6J1_TIMGE</name>
<reference evidence="1" key="1">
    <citation type="submission" date="2020-11" db="EMBL/GenBank/DDBJ databases">
        <authorList>
            <person name="Tran Van P."/>
        </authorList>
    </citation>
    <scope>NUCLEOTIDE SEQUENCE</scope>
</reference>
<accession>A0A7R9K6J1</accession>
<gene>
    <name evidence="1" type="ORF">TGEB3V08_LOCUS10002</name>
</gene>
<protein>
    <submittedName>
        <fullName evidence="1">Uncharacterized protein</fullName>
    </submittedName>
</protein>
<proteinExistence type="predicted"/>
<sequence length="89" mass="9988">MRSLVAGDKRSARLIIHKDIRQQWTEGKKTGQGAYILSDEDWESASSRSSESGYDNIEALKCFVSLSVFVRVPGTVVRVKEGAKRNEEE</sequence>
<evidence type="ECO:0000313" key="1">
    <source>
        <dbReference type="EMBL" id="CAD7606838.1"/>
    </source>
</evidence>
<organism evidence="1">
    <name type="scientific">Timema genevievae</name>
    <name type="common">Walking stick</name>
    <dbReference type="NCBI Taxonomy" id="629358"/>
    <lineage>
        <taxon>Eukaryota</taxon>
        <taxon>Metazoa</taxon>
        <taxon>Ecdysozoa</taxon>
        <taxon>Arthropoda</taxon>
        <taxon>Hexapoda</taxon>
        <taxon>Insecta</taxon>
        <taxon>Pterygota</taxon>
        <taxon>Neoptera</taxon>
        <taxon>Polyneoptera</taxon>
        <taxon>Phasmatodea</taxon>
        <taxon>Timematodea</taxon>
        <taxon>Timematoidea</taxon>
        <taxon>Timematidae</taxon>
        <taxon>Timema</taxon>
    </lineage>
</organism>
<dbReference type="EMBL" id="OE845165">
    <property type="protein sequence ID" value="CAD7606838.1"/>
    <property type="molecule type" value="Genomic_DNA"/>
</dbReference>